<dbReference type="EMBL" id="CH991552">
    <property type="protein sequence ID" value="EDQ88968.1"/>
    <property type="molecule type" value="Genomic_DNA"/>
</dbReference>
<protein>
    <submittedName>
        <fullName evidence="1">Uncharacterized protein</fullName>
    </submittedName>
</protein>
<dbReference type="RefSeq" id="XP_001746073.1">
    <property type="nucleotide sequence ID" value="XM_001746021.1"/>
</dbReference>
<dbReference type="Proteomes" id="UP000001357">
    <property type="component" value="Unassembled WGS sequence"/>
</dbReference>
<dbReference type="InParanoid" id="A9V089"/>
<reference evidence="1 2" key="1">
    <citation type="journal article" date="2008" name="Nature">
        <title>The genome of the choanoflagellate Monosiga brevicollis and the origin of metazoans.</title>
        <authorList>
            <consortium name="JGI Sequencing"/>
            <person name="King N."/>
            <person name="Westbrook M.J."/>
            <person name="Young S.L."/>
            <person name="Kuo A."/>
            <person name="Abedin M."/>
            <person name="Chapman J."/>
            <person name="Fairclough S."/>
            <person name="Hellsten U."/>
            <person name="Isogai Y."/>
            <person name="Letunic I."/>
            <person name="Marr M."/>
            <person name="Pincus D."/>
            <person name="Putnam N."/>
            <person name="Rokas A."/>
            <person name="Wright K.J."/>
            <person name="Zuzow R."/>
            <person name="Dirks W."/>
            <person name="Good M."/>
            <person name="Goodstein D."/>
            <person name="Lemons D."/>
            <person name="Li W."/>
            <person name="Lyons J.B."/>
            <person name="Morris A."/>
            <person name="Nichols S."/>
            <person name="Richter D.J."/>
            <person name="Salamov A."/>
            <person name="Bork P."/>
            <person name="Lim W.A."/>
            <person name="Manning G."/>
            <person name="Miller W.T."/>
            <person name="McGinnis W."/>
            <person name="Shapiro H."/>
            <person name="Tjian R."/>
            <person name="Grigoriev I.V."/>
            <person name="Rokhsar D."/>
        </authorList>
    </citation>
    <scope>NUCLEOTIDE SEQUENCE [LARGE SCALE GENOMIC DNA]</scope>
    <source>
        <strain evidence="2">MX1 / ATCC 50154</strain>
    </source>
</reference>
<keyword evidence="2" id="KW-1185">Reference proteome</keyword>
<sequence>MDTREDRADASATSTTATTVSASSFCQQISPEEYARQSQEYTRNAIEALKQSSEYMAYLYRCHHCGSVWYHGQYNPGCVQCGDGAMIRPCPICNSRCGAVFTRDAEMSHSFNKAHWNGNCRLPREEQFRLLLPSMDELCAELDDTV</sequence>
<name>A9V089_MONBE</name>
<gene>
    <name evidence="1" type="ORF">MONBRDRAFT_25725</name>
</gene>
<dbReference type="GeneID" id="5891538"/>
<organism evidence="1 2">
    <name type="scientific">Monosiga brevicollis</name>
    <name type="common">Choanoflagellate</name>
    <dbReference type="NCBI Taxonomy" id="81824"/>
    <lineage>
        <taxon>Eukaryota</taxon>
        <taxon>Choanoflagellata</taxon>
        <taxon>Craspedida</taxon>
        <taxon>Salpingoecidae</taxon>
        <taxon>Monosiga</taxon>
    </lineage>
</organism>
<proteinExistence type="predicted"/>
<accession>A9V089</accession>
<dbReference type="KEGG" id="mbr:MONBRDRAFT_25725"/>
<evidence type="ECO:0000313" key="1">
    <source>
        <dbReference type="EMBL" id="EDQ88968.1"/>
    </source>
</evidence>
<dbReference type="AlphaFoldDB" id="A9V089"/>
<dbReference type="OMA" id="SEYKAWH"/>
<evidence type="ECO:0000313" key="2">
    <source>
        <dbReference type="Proteomes" id="UP000001357"/>
    </source>
</evidence>
<dbReference type="eggNOG" id="ENOG502S4EZ">
    <property type="taxonomic scope" value="Eukaryota"/>
</dbReference>